<dbReference type="SMART" id="SM00354">
    <property type="entry name" value="HTH_LACI"/>
    <property type="match status" value="1"/>
</dbReference>
<dbReference type="InterPro" id="IPR046335">
    <property type="entry name" value="LacI/GalR-like_sensor"/>
</dbReference>
<dbReference type="EMBL" id="CP001634">
    <property type="protein sequence ID" value="ACR79746.1"/>
    <property type="molecule type" value="Genomic_DNA"/>
</dbReference>
<reference evidence="5 6" key="1">
    <citation type="submission" date="2009-06" db="EMBL/GenBank/DDBJ databases">
        <title>Complete sequence of Thermotogales bacterium TBF 19.5.1.</title>
        <authorList>
            <consortium name="US DOE Joint Genome Institute"/>
            <person name="Lucas S."/>
            <person name="Copeland A."/>
            <person name="Lapidus A."/>
            <person name="Glavina del Rio T."/>
            <person name="Tice H."/>
            <person name="Bruce D."/>
            <person name="Goodwin L."/>
            <person name="Pitluck S."/>
            <person name="Chertkov O."/>
            <person name="Brettin T."/>
            <person name="Detter J.C."/>
            <person name="Han C."/>
            <person name="Schmutz J."/>
            <person name="Larimer F."/>
            <person name="Land M."/>
            <person name="Hauser L."/>
            <person name="Kyrpides N."/>
            <person name="Ovchinnikova G."/>
            <person name="Noll K."/>
        </authorList>
    </citation>
    <scope>NUCLEOTIDE SEQUENCE [LARGE SCALE GENOMIC DNA]</scope>
    <source>
        <strain evidence="6">ATCC BAA-1733 / DSM 21960 / TBF 19.5.1</strain>
    </source>
</reference>
<evidence type="ECO:0000256" key="3">
    <source>
        <dbReference type="ARBA" id="ARBA00023163"/>
    </source>
</evidence>
<dbReference type="Gene3D" id="1.10.260.40">
    <property type="entry name" value="lambda repressor-like DNA-binding domains"/>
    <property type="match status" value="1"/>
</dbReference>
<dbReference type="SUPFAM" id="SSF53822">
    <property type="entry name" value="Periplasmic binding protein-like I"/>
    <property type="match status" value="1"/>
</dbReference>
<dbReference type="GO" id="GO:0000976">
    <property type="term" value="F:transcription cis-regulatory region binding"/>
    <property type="evidence" value="ECO:0007669"/>
    <property type="project" value="TreeGrafter"/>
</dbReference>
<proteinExistence type="predicted"/>
<dbReference type="OrthoDB" id="47944at2"/>
<protein>
    <submittedName>
        <fullName evidence="5">Transcriptional regulator, LacI family</fullName>
    </submittedName>
</protein>
<dbReference type="Proteomes" id="UP000002382">
    <property type="component" value="Chromosome"/>
</dbReference>
<evidence type="ECO:0000256" key="1">
    <source>
        <dbReference type="ARBA" id="ARBA00023015"/>
    </source>
</evidence>
<dbReference type="HOGENOM" id="CLU_037628_6_1_0"/>
<evidence type="ECO:0000313" key="5">
    <source>
        <dbReference type="EMBL" id="ACR79746.1"/>
    </source>
</evidence>
<dbReference type="STRING" id="521045.Kole_1040"/>
<keyword evidence="6" id="KW-1185">Reference proteome</keyword>
<dbReference type="PANTHER" id="PTHR30146:SF120">
    <property type="entry name" value="ALANINE RACEMASE"/>
    <property type="match status" value="1"/>
</dbReference>
<dbReference type="CDD" id="cd06267">
    <property type="entry name" value="PBP1_LacI_sugar_binding-like"/>
    <property type="match status" value="1"/>
</dbReference>
<keyword evidence="2" id="KW-0238">DNA-binding</keyword>
<keyword evidence="3" id="KW-0804">Transcription</keyword>
<dbReference type="PROSITE" id="PS50932">
    <property type="entry name" value="HTH_LACI_2"/>
    <property type="match status" value="1"/>
</dbReference>
<feature type="domain" description="HTH lacI-type" evidence="4">
    <location>
        <begin position="7"/>
        <end position="61"/>
    </location>
</feature>
<gene>
    <name evidence="5" type="ordered locus">Kole_1040</name>
</gene>
<dbReference type="GO" id="GO:0003700">
    <property type="term" value="F:DNA-binding transcription factor activity"/>
    <property type="evidence" value="ECO:0007669"/>
    <property type="project" value="TreeGrafter"/>
</dbReference>
<dbReference type="InterPro" id="IPR000843">
    <property type="entry name" value="HTH_LacI"/>
</dbReference>
<sequence length="336" mass="37595">MVKTVQPTIEMVAKAAGVSKMTVSRAINHPEKVNPETLNLIMETMKKLNYRPRFVARVLAGGKSRTIGFLVKSNEDFIISPFYGECIRAAVEWLKTQNYRSVIFNLLDSQGKSLFVDYMNSGLLDGLIVFEGIYERELLETLKINSIPSILVGENLMKEYDFVTVSSDNYGGANKAVEHLIKTGCSRIVYVTGMGEKPSYLHRKKAYIDTLKKYKISYCKIVETPVSINGGKKAVEKLLKEGEDFDGLFCFSDLIAIGALRALYENRVKVPSEVKVVGFDNIRLSRDFVPSLTTVAQNMHLMGELASNMLLRILSGKKAKQKNILLSTELIVRESA</sequence>
<dbReference type="InterPro" id="IPR010982">
    <property type="entry name" value="Lambda_DNA-bd_dom_sf"/>
</dbReference>
<dbReference type="Gene3D" id="3.40.50.2300">
    <property type="match status" value="2"/>
</dbReference>
<dbReference type="CDD" id="cd01392">
    <property type="entry name" value="HTH_LacI"/>
    <property type="match status" value="1"/>
</dbReference>
<dbReference type="AlphaFoldDB" id="C5CHJ1"/>
<dbReference type="SUPFAM" id="SSF47413">
    <property type="entry name" value="lambda repressor-like DNA-binding domains"/>
    <property type="match status" value="1"/>
</dbReference>
<dbReference type="InterPro" id="IPR028082">
    <property type="entry name" value="Peripla_BP_I"/>
</dbReference>
<evidence type="ECO:0000259" key="4">
    <source>
        <dbReference type="PROSITE" id="PS50932"/>
    </source>
</evidence>
<keyword evidence="1" id="KW-0805">Transcription regulation</keyword>
<dbReference type="RefSeq" id="WP_015868407.1">
    <property type="nucleotide sequence ID" value="NC_012785.1"/>
</dbReference>
<organism evidence="5 6">
    <name type="scientific">Kosmotoga olearia (strain ATCC BAA-1733 / DSM 21960 / TBF 19.5.1)</name>
    <dbReference type="NCBI Taxonomy" id="521045"/>
    <lineage>
        <taxon>Bacteria</taxon>
        <taxon>Thermotogati</taxon>
        <taxon>Thermotogota</taxon>
        <taxon>Thermotogae</taxon>
        <taxon>Kosmotogales</taxon>
        <taxon>Kosmotogaceae</taxon>
        <taxon>Kosmotoga</taxon>
    </lineage>
</organism>
<evidence type="ECO:0000313" key="6">
    <source>
        <dbReference type="Proteomes" id="UP000002382"/>
    </source>
</evidence>
<dbReference type="KEGG" id="kol:Kole_1040"/>
<accession>C5CHJ1</accession>
<name>C5CHJ1_KOSOT</name>
<dbReference type="PANTHER" id="PTHR30146">
    <property type="entry name" value="LACI-RELATED TRANSCRIPTIONAL REPRESSOR"/>
    <property type="match status" value="1"/>
</dbReference>
<evidence type="ECO:0000256" key="2">
    <source>
        <dbReference type="ARBA" id="ARBA00023125"/>
    </source>
</evidence>
<dbReference type="Pfam" id="PF00356">
    <property type="entry name" value="LacI"/>
    <property type="match status" value="1"/>
</dbReference>
<dbReference type="Pfam" id="PF13377">
    <property type="entry name" value="Peripla_BP_3"/>
    <property type="match status" value="1"/>
</dbReference>
<reference evidence="5 6" key="2">
    <citation type="journal article" date="2011" name="J. Bacteriol.">
        <title>Genome Sequence of Kosmotoga olearia Strain TBF 19.5.1, a Thermophilic Bacterium with a Wide Growth Temperature Range, Isolated from the Troll B Oil Platform in the North Sea.</title>
        <authorList>
            <person name="Swithers K.S."/>
            <person name="Dipippo J.L."/>
            <person name="Bruce D.C."/>
            <person name="Detter C."/>
            <person name="Tapia R."/>
            <person name="Han S."/>
            <person name="Goodwin L.A."/>
            <person name="Han J."/>
            <person name="Woyke T."/>
            <person name="Pitluck S."/>
            <person name="Pennacchio L."/>
            <person name="Nolan M."/>
            <person name="Mikhailova N."/>
            <person name="Land M.L."/>
            <person name="Nesbo C.L."/>
            <person name="Gogarten J.P."/>
            <person name="Noll K.M."/>
        </authorList>
    </citation>
    <scope>NUCLEOTIDE SEQUENCE [LARGE SCALE GENOMIC DNA]</scope>
    <source>
        <strain evidence="6">ATCC BAA-1733 / DSM 21960 / TBF 19.5.1</strain>
    </source>
</reference>
<dbReference type="eggNOG" id="COG1609">
    <property type="taxonomic scope" value="Bacteria"/>
</dbReference>